<reference evidence="1" key="1">
    <citation type="submission" date="2022-03" db="EMBL/GenBank/DDBJ databases">
        <authorList>
            <person name="Lindestad O."/>
        </authorList>
    </citation>
    <scope>NUCLEOTIDE SEQUENCE</scope>
</reference>
<proteinExistence type="predicted"/>
<evidence type="ECO:0000313" key="2">
    <source>
        <dbReference type="Proteomes" id="UP000838756"/>
    </source>
</evidence>
<organism evidence="1 2">
    <name type="scientific">Pararge aegeria aegeria</name>
    <dbReference type="NCBI Taxonomy" id="348720"/>
    <lineage>
        <taxon>Eukaryota</taxon>
        <taxon>Metazoa</taxon>
        <taxon>Ecdysozoa</taxon>
        <taxon>Arthropoda</taxon>
        <taxon>Hexapoda</taxon>
        <taxon>Insecta</taxon>
        <taxon>Pterygota</taxon>
        <taxon>Neoptera</taxon>
        <taxon>Endopterygota</taxon>
        <taxon>Lepidoptera</taxon>
        <taxon>Glossata</taxon>
        <taxon>Ditrysia</taxon>
        <taxon>Papilionoidea</taxon>
        <taxon>Nymphalidae</taxon>
        <taxon>Satyrinae</taxon>
        <taxon>Satyrini</taxon>
        <taxon>Parargina</taxon>
        <taxon>Pararge</taxon>
    </lineage>
</organism>
<evidence type="ECO:0000313" key="1">
    <source>
        <dbReference type="EMBL" id="CAH2254754.1"/>
    </source>
</evidence>
<keyword evidence="2" id="KW-1185">Reference proteome</keyword>
<comment type="caution">
    <text evidence="1">The sequence shown here is derived from an EMBL/GenBank/DDBJ whole genome shotgun (WGS) entry which is preliminary data.</text>
</comment>
<dbReference type="Proteomes" id="UP000838756">
    <property type="component" value="Unassembled WGS sequence"/>
</dbReference>
<name>A0A8S4SBU5_9NEOP</name>
<gene>
    <name evidence="1" type="primary">jg15371</name>
    <name evidence="1" type="ORF">PAEG_LOCUS22694</name>
</gene>
<dbReference type="AlphaFoldDB" id="A0A8S4SBU5"/>
<protein>
    <submittedName>
        <fullName evidence="1">Jg15371 protein</fullName>
    </submittedName>
</protein>
<sequence>MSTSEVSPIYRQNADVGGTSTLRGAETITSCQEPWHFLKLKEQECGGTGGSVRFEFPMSSLEPGADTGLGQPAKRSFFRADCTTLRFRLLL</sequence>
<accession>A0A8S4SBU5</accession>
<dbReference type="EMBL" id="CAKXAJ010026087">
    <property type="protein sequence ID" value="CAH2254754.1"/>
    <property type="molecule type" value="Genomic_DNA"/>
</dbReference>